<name>A0ABM7MJV0_9BURK</name>
<sequence>MKPNNLEPPDAEGIALARWIKWVNWTPKIAAGVLFLLIVAYGIPHAD</sequence>
<evidence type="ECO:0000313" key="2">
    <source>
        <dbReference type="EMBL" id="BCO26450.1"/>
    </source>
</evidence>
<protein>
    <submittedName>
        <fullName evidence="2">Uncharacterized protein</fullName>
    </submittedName>
</protein>
<keyword evidence="1" id="KW-0812">Transmembrane</keyword>
<dbReference type="Proteomes" id="UP000824366">
    <property type="component" value="Chromosome"/>
</dbReference>
<evidence type="ECO:0000313" key="3">
    <source>
        <dbReference type="Proteomes" id="UP000824366"/>
    </source>
</evidence>
<accession>A0ABM7MJV0</accession>
<proteinExistence type="predicted"/>
<evidence type="ECO:0000256" key="1">
    <source>
        <dbReference type="SAM" id="Phobius"/>
    </source>
</evidence>
<dbReference type="RefSeq" id="WP_223909923.1">
    <property type="nucleotide sequence ID" value="NZ_AP024238.1"/>
</dbReference>
<keyword evidence="3" id="KW-1185">Reference proteome</keyword>
<dbReference type="EMBL" id="AP024238">
    <property type="protein sequence ID" value="BCO26450.1"/>
    <property type="molecule type" value="Genomic_DNA"/>
</dbReference>
<gene>
    <name evidence="2" type="ORF">MIZ03_1333</name>
</gene>
<keyword evidence="1" id="KW-1133">Transmembrane helix</keyword>
<keyword evidence="1" id="KW-0472">Membrane</keyword>
<feature type="transmembrane region" description="Helical" evidence="1">
    <location>
        <begin position="25"/>
        <end position="43"/>
    </location>
</feature>
<organism evidence="2 3">
    <name type="scientific">Rhodoferax lithotrophicus</name>
    <dbReference type="NCBI Taxonomy" id="2798804"/>
    <lineage>
        <taxon>Bacteria</taxon>
        <taxon>Pseudomonadati</taxon>
        <taxon>Pseudomonadota</taxon>
        <taxon>Betaproteobacteria</taxon>
        <taxon>Burkholderiales</taxon>
        <taxon>Comamonadaceae</taxon>
        <taxon>Rhodoferax</taxon>
    </lineage>
</organism>
<reference evidence="2 3" key="1">
    <citation type="journal article" date="2021" name="Microbiol. Spectr.">
        <title>A Single Bacterium Capable of Oxidation and Reduction of Iron at Circumneutral pH.</title>
        <authorList>
            <person name="Kato S."/>
            <person name="Ohkuma M."/>
        </authorList>
    </citation>
    <scope>NUCLEOTIDE SEQUENCE [LARGE SCALE GENOMIC DNA]</scope>
    <source>
        <strain evidence="2 3">MIZ03</strain>
    </source>
</reference>